<comment type="cofactor">
    <cofactor evidence="7">
        <name>Fe(2+)</name>
        <dbReference type="ChEBI" id="CHEBI:29033"/>
    </cofactor>
    <text evidence="7">Binds 1 Fe(2+) ion per subunit.</text>
</comment>
<dbReference type="RefSeq" id="XP_013904371.1">
    <property type="nucleotide sequence ID" value="XM_014048917.1"/>
</dbReference>
<dbReference type="GO" id="GO:0016121">
    <property type="term" value="P:carotene catabolic process"/>
    <property type="evidence" value="ECO:0007669"/>
    <property type="project" value="TreeGrafter"/>
</dbReference>
<dbReference type="GO" id="GO:0046872">
    <property type="term" value="F:metal ion binding"/>
    <property type="evidence" value="ECO:0007669"/>
    <property type="project" value="UniProtKB-KW"/>
</dbReference>
<feature type="binding site" evidence="7">
    <location>
        <position position="130"/>
    </location>
    <ligand>
        <name>Fe cation</name>
        <dbReference type="ChEBI" id="CHEBI:24875"/>
        <note>catalytic</note>
    </ligand>
</feature>
<keyword evidence="2 7" id="KW-0479">Metal-binding</keyword>
<dbReference type="GeneID" id="25735478"/>
<organism evidence="8 9">
    <name type="scientific">Monoraphidium neglectum</name>
    <dbReference type="NCBI Taxonomy" id="145388"/>
    <lineage>
        <taxon>Eukaryota</taxon>
        <taxon>Viridiplantae</taxon>
        <taxon>Chlorophyta</taxon>
        <taxon>core chlorophytes</taxon>
        <taxon>Chlorophyceae</taxon>
        <taxon>CS clade</taxon>
        <taxon>Sphaeropleales</taxon>
        <taxon>Selenastraceae</taxon>
        <taxon>Monoraphidium</taxon>
    </lineage>
</organism>
<evidence type="ECO:0000313" key="8">
    <source>
        <dbReference type="EMBL" id="KIZ05352.1"/>
    </source>
</evidence>
<accession>A0A0D2MYC0</accession>
<evidence type="ECO:0000256" key="2">
    <source>
        <dbReference type="ARBA" id="ARBA00022723"/>
    </source>
</evidence>
<comment type="similarity">
    <text evidence="1">Belongs to the carotenoid oxygenase family.</text>
</comment>
<keyword evidence="4 7" id="KW-0408">Iron</keyword>
<comment type="catalytic activity">
    <reaction evidence="6">
        <text>all-trans-zeaxanthin + 2 O2 = 4,9-dimethyldodeca-2,4,6,8,10-pentaenedial + 2 (3R)-hydroxy-beta-ionone</text>
        <dbReference type="Rhea" id="RHEA:26393"/>
        <dbReference type="ChEBI" id="CHEBI:15379"/>
        <dbReference type="ChEBI" id="CHEBI:27547"/>
        <dbReference type="ChEBI" id="CHEBI:53171"/>
        <dbReference type="ChEBI" id="CHEBI:53173"/>
        <dbReference type="EC" id="1.14.99.n4"/>
    </reaction>
</comment>
<keyword evidence="8" id="KW-0223">Dioxygenase</keyword>
<dbReference type="KEGG" id="mng:MNEG_2600"/>
<evidence type="ECO:0000256" key="7">
    <source>
        <dbReference type="PIRSR" id="PIRSR604294-1"/>
    </source>
</evidence>
<dbReference type="Pfam" id="PF03055">
    <property type="entry name" value="RPE65"/>
    <property type="match status" value="1"/>
</dbReference>
<dbReference type="OrthoDB" id="1069523at2759"/>
<keyword evidence="3" id="KW-0560">Oxidoreductase</keyword>
<dbReference type="Proteomes" id="UP000054498">
    <property type="component" value="Unassembled WGS sequence"/>
</dbReference>
<evidence type="ECO:0000256" key="4">
    <source>
        <dbReference type="ARBA" id="ARBA00023004"/>
    </source>
</evidence>
<protein>
    <recommendedName>
        <fullName evidence="5">carotenoid 9,10-dioxygenase</fullName>
        <ecNumber evidence="5">1.14.99.n4</ecNumber>
    </recommendedName>
</protein>
<evidence type="ECO:0000256" key="6">
    <source>
        <dbReference type="ARBA" id="ARBA00048709"/>
    </source>
</evidence>
<dbReference type="EC" id="1.14.99.n4" evidence="5"/>
<dbReference type="InterPro" id="IPR004294">
    <property type="entry name" value="Carotenoid_Oase"/>
</dbReference>
<evidence type="ECO:0000256" key="1">
    <source>
        <dbReference type="ARBA" id="ARBA00006787"/>
    </source>
</evidence>
<proteinExistence type="inferred from homology"/>
<dbReference type="PANTHER" id="PTHR10543:SF89">
    <property type="entry name" value="CAROTENOID 9,10(9',10')-CLEAVAGE DIOXYGENASE 1"/>
    <property type="match status" value="1"/>
</dbReference>
<name>A0A0D2MYC0_9CHLO</name>
<dbReference type="EMBL" id="KK100518">
    <property type="protein sequence ID" value="KIZ05352.1"/>
    <property type="molecule type" value="Genomic_DNA"/>
</dbReference>
<reference evidence="8 9" key="1">
    <citation type="journal article" date="2013" name="BMC Genomics">
        <title>Reconstruction of the lipid metabolism for the microalga Monoraphidium neglectum from its genome sequence reveals characteristics suitable for biofuel production.</title>
        <authorList>
            <person name="Bogen C."/>
            <person name="Al-Dilaimi A."/>
            <person name="Albersmeier A."/>
            <person name="Wichmann J."/>
            <person name="Grundmann M."/>
            <person name="Rupp O."/>
            <person name="Lauersen K.J."/>
            <person name="Blifernez-Klassen O."/>
            <person name="Kalinowski J."/>
            <person name="Goesmann A."/>
            <person name="Mussgnug J.H."/>
            <person name="Kruse O."/>
        </authorList>
    </citation>
    <scope>NUCLEOTIDE SEQUENCE [LARGE SCALE GENOMIC DNA]</scope>
    <source>
        <strain evidence="8 9">SAG 48.87</strain>
    </source>
</reference>
<dbReference type="STRING" id="145388.A0A0D2MYC0"/>
<keyword evidence="9" id="KW-1185">Reference proteome</keyword>
<gene>
    <name evidence="8" type="ORF">MNEG_2600</name>
</gene>
<dbReference type="AlphaFoldDB" id="A0A0D2MYC0"/>
<sequence length="161" mass="16905">MPLNLLPQNICPNSSPNPLSYAYLASMVAESKAVKWDGVAKIDLTRGEGEGDACVGRIKLPPGHFNGETMFVPRHDDPAACASEDDGFLVTFVHDEAAGSSYLGIWDAATMDDAPLARVALPARVPYGFHAAWVGREAFGAQLRSAPLAAAPLEGATLVAA</sequence>
<evidence type="ECO:0000313" key="9">
    <source>
        <dbReference type="Proteomes" id="UP000054498"/>
    </source>
</evidence>
<dbReference type="GO" id="GO:0009570">
    <property type="term" value="C:chloroplast stroma"/>
    <property type="evidence" value="ECO:0007669"/>
    <property type="project" value="TreeGrafter"/>
</dbReference>
<evidence type="ECO:0000256" key="5">
    <source>
        <dbReference type="ARBA" id="ARBA00039084"/>
    </source>
</evidence>
<dbReference type="PANTHER" id="PTHR10543">
    <property type="entry name" value="BETA-CAROTENE DIOXYGENASE"/>
    <property type="match status" value="1"/>
</dbReference>
<evidence type="ECO:0000256" key="3">
    <source>
        <dbReference type="ARBA" id="ARBA00023002"/>
    </source>
</evidence>
<dbReference type="GO" id="GO:0010436">
    <property type="term" value="F:carotenoid dioxygenase activity"/>
    <property type="evidence" value="ECO:0007669"/>
    <property type="project" value="TreeGrafter"/>
</dbReference>